<dbReference type="RefSeq" id="WP_094200769.1">
    <property type="nucleotide sequence ID" value="NZ_NBIM01000002.1"/>
</dbReference>
<reference evidence="2 3" key="1">
    <citation type="submission" date="2017-08" db="EMBL/GenBank/DDBJ databases">
        <title>A Genome Sequence of Oceanimonas doudoroffii ATCC 27123T.</title>
        <authorList>
            <person name="Brennan M.A."/>
            <person name="Maclea K.S."/>
            <person name="Mcclelland W.D."/>
            <person name="Trachtenberg A.M."/>
        </authorList>
    </citation>
    <scope>NUCLEOTIDE SEQUENCE [LARGE SCALE GENOMIC DNA]</scope>
    <source>
        <strain evidence="2 3">ATCC 27123</strain>
    </source>
</reference>
<evidence type="ECO:0000313" key="2">
    <source>
        <dbReference type="EMBL" id="OXY81883.1"/>
    </source>
</evidence>
<sequence length="383" mass="43672">MKIILVTDLYPTSEKRNGNDQTQAVKDLILSAQEFGLEVSAVIRFQQFLKKKFKFCDILPRCIEGQVYDVPLLGIRGLFIKIYTKLIVSHILKNKEYDLIVFHMSLNAYRYLSLNIREEVPKVLVVHKGDFKHNYLKRCINEVDAVFSRSHSISEELDKKFNLKDVQVLYSGIPSSFFFHSSGGKVACNNEEFFDCKLIYAGELKSLKNIDSVILSIKSLVDFGFKLRFDIYGVGPEEKNLKELAKNINVDSVVQFHGWIDRECLPEKFFQSDLFVMPSCPETFGLVYLEAMANGCVILGHKNEGIDGVVQDGVNAFMVEHATHNLITDKIKSFINLKSQEKSYLRKNVARIASGYDSRSSGLNYYRAMKSVLEDCSNKFGND</sequence>
<dbReference type="OrthoDB" id="6286688at2"/>
<dbReference type="Proteomes" id="UP000242757">
    <property type="component" value="Unassembled WGS sequence"/>
</dbReference>
<keyword evidence="3" id="KW-1185">Reference proteome</keyword>
<protein>
    <recommendedName>
        <fullName evidence="1">Glycosyl transferase family 1 domain-containing protein</fullName>
    </recommendedName>
</protein>
<dbReference type="InterPro" id="IPR001296">
    <property type="entry name" value="Glyco_trans_1"/>
</dbReference>
<dbReference type="AlphaFoldDB" id="A0A233RER6"/>
<dbReference type="Pfam" id="PF00534">
    <property type="entry name" value="Glycos_transf_1"/>
    <property type="match status" value="1"/>
</dbReference>
<dbReference type="EMBL" id="NBIM01000002">
    <property type="protein sequence ID" value="OXY81883.1"/>
    <property type="molecule type" value="Genomic_DNA"/>
</dbReference>
<evidence type="ECO:0000313" key="3">
    <source>
        <dbReference type="Proteomes" id="UP000242757"/>
    </source>
</evidence>
<proteinExistence type="predicted"/>
<dbReference type="InterPro" id="IPR050194">
    <property type="entry name" value="Glycosyltransferase_grp1"/>
</dbReference>
<dbReference type="PANTHER" id="PTHR45947:SF3">
    <property type="entry name" value="SULFOQUINOVOSYL TRANSFERASE SQD2"/>
    <property type="match status" value="1"/>
</dbReference>
<name>A0A233RER6_9GAMM</name>
<organism evidence="2 3">
    <name type="scientific">Oceanimonas doudoroffii</name>
    <dbReference type="NCBI Taxonomy" id="84158"/>
    <lineage>
        <taxon>Bacteria</taxon>
        <taxon>Pseudomonadati</taxon>
        <taxon>Pseudomonadota</taxon>
        <taxon>Gammaproteobacteria</taxon>
        <taxon>Aeromonadales</taxon>
        <taxon>Aeromonadaceae</taxon>
        <taxon>Oceanimonas</taxon>
    </lineage>
</organism>
<dbReference type="GO" id="GO:0016757">
    <property type="term" value="F:glycosyltransferase activity"/>
    <property type="evidence" value="ECO:0007669"/>
    <property type="project" value="InterPro"/>
</dbReference>
<gene>
    <name evidence="2" type="ORF">B6S08_10550</name>
</gene>
<accession>A0A233RER6</accession>
<dbReference type="PANTHER" id="PTHR45947">
    <property type="entry name" value="SULFOQUINOVOSYL TRANSFERASE SQD2"/>
    <property type="match status" value="1"/>
</dbReference>
<comment type="caution">
    <text evidence="2">The sequence shown here is derived from an EMBL/GenBank/DDBJ whole genome shotgun (WGS) entry which is preliminary data.</text>
</comment>
<dbReference type="SUPFAM" id="SSF53756">
    <property type="entry name" value="UDP-Glycosyltransferase/glycogen phosphorylase"/>
    <property type="match status" value="1"/>
</dbReference>
<evidence type="ECO:0000259" key="1">
    <source>
        <dbReference type="Pfam" id="PF00534"/>
    </source>
</evidence>
<dbReference type="Gene3D" id="3.40.50.2000">
    <property type="entry name" value="Glycogen Phosphorylase B"/>
    <property type="match status" value="2"/>
</dbReference>
<feature type="domain" description="Glycosyl transferase family 1" evidence="1">
    <location>
        <begin position="198"/>
        <end position="344"/>
    </location>
</feature>